<dbReference type="GO" id="GO:0032259">
    <property type="term" value="P:methylation"/>
    <property type="evidence" value="ECO:0007669"/>
    <property type="project" value="UniProtKB-KW"/>
</dbReference>
<proteinExistence type="inferred from homology"/>
<evidence type="ECO:0000313" key="3">
    <source>
        <dbReference type="Proteomes" id="UP000813385"/>
    </source>
</evidence>
<comment type="caution">
    <text evidence="2">The sequence shown here is derived from an EMBL/GenBank/DDBJ whole genome shotgun (WGS) entry which is preliminary data.</text>
</comment>
<dbReference type="PANTHER" id="PTHR43591">
    <property type="entry name" value="METHYLTRANSFERASE"/>
    <property type="match status" value="1"/>
</dbReference>
<dbReference type="OrthoDB" id="2013972at2759"/>
<evidence type="ECO:0000256" key="1">
    <source>
        <dbReference type="ARBA" id="ARBA00038158"/>
    </source>
</evidence>
<dbReference type="CDD" id="cd02440">
    <property type="entry name" value="AdoMet_MTases"/>
    <property type="match status" value="1"/>
</dbReference>
<dbReference type="InterPro" id="IPR029063">
    <property type="entry name" value="SAM-dependent_MTases_sf"/>
</dbReference>
<dbReference type="AlphaFoldDB" id="A0A8K0WXM7"/>
<dbReference type="Proteomes" id="UP000813385">
    <property type="component" value="Unassembled WGS sequence"/>
</dbReference>
<evidence type="ECO:0000313" key="2">
    <source>
        <dbReference type="EMBL" id="KAH7347251.1"/>
    </source>
</evidence>
<keyword evidence="2" id="KW-0489">Methyltransferase</keyword>
<dbReference type="GO" id="GO:0008168">
    <property type="term" value="F:methyltransferase activity"/>
    <property type="evidence" value="ECO:0007669"/>
    <property type="project" value="UniProtKB-KW"/>
</dbReference>
<dbReference type="PANTHER" id="PTHR43591:SF10">
    <property type="entry name" value="ABC TRANSMEMBRANE TYPE-1 DOMAIN-CONTAINING PROTEIN-RELATED"/>
    <property type="match status" value="1"/>
</dbReference>
<protein>
    <submittedName>
        <fullName evidence="2">S-adenosyl-L-methionine-dependent methyltransferase</fullName>
    </submittedName>
</protein>
<comment type="similarity">
    <text evidence="1">Belongs to the methyltransferase superfamily. LaeA methyltransferase family.</text>
</comment>
<reference evidence="2" key="1">
    <citation type="journal article" date="2021" name="Nat. Commun.">
        <title>Genetic determinants of endophytism in the Arabidopsis root mycobiome.</title>
        <authorList>
            <person name="Mesny F."/>
            <person name="Miyauchi S."/>
            <person name="Thiergart T."/>
            <person name="Pickel B."/>
            <person name="Atanasova L."/>
            <person name="Karlsson M."/>
            <person name="Huettel B."/>
            <person name="Barry K.W."/>
            <person name="Haridas S."/>
            <person name="Chen C."/>
            <person name="Bauer D."/>
            <person name="Andreopoulos W."/>
            <person name="Pangilinan J."/>
            <person name="LaButti K."/>
            <person name="Riley R."/>
            <person name="Lipzen A."/>
            <person name="Clum A."/>
            <person name="Drula E."/>
            <person name="Henrissat B."/>
            <person name="Kohler A."/>
            <person name="Grigoriev I.V."/>
            <person name="Martin F.M."/>
            <person name="Hacquard S."/>
        </authorList>
    </citation>
    <scope>NUCLEOTIDE SEQUENCE</scope>
    <source>
        <strain evidence="2">MPI-CAGE-AT-0016</strain>
    </source>
</reference>
<dbReference type="EMBL" id="JAGPXD010000007">
    <property type="protein sequence ID" value="KAH7347251.1"/>
    <property type="molecule type" value="Genomic_DNA"/>
</dbReference>
<keyword evidence="2" id="KW-0808">Transferase</keyword>
<dbReference type="Gene3D" id="3.40.50.150">
    <property type="entry name" value="Vaccinia Virus protein VP39"/>
    <property type="match status" value="1"/>
</dbReference>
<dbReference type="SUPFAM" id="SSF53335">
    <property type="entry name" value="S-adenosyl-L-methionine-dependent methyltransferases"/>
    <property type="match status" value="1"/>
</dbReference>
<gene>
    <name evidence="2" type="ORF">B0T11DRAFT_308223</name>
</gene>
<accession>A0A8K0WXM7</accession>
<organism evidence="2 3">
    <name type="scientific">Plectosphaerella cucumerina</name>
    <dbReference type="NCBI Taxonomy" id="40658"/>
    <lineage>
        <taxon>Eukaryota</taxon>
        <taxon>Fungi</taxon>
        <taxon>Dikarya</taxon>
        <taxon>Ascomycota</taxon>
        <taxon>Pezizomycotina</taxon>
        <taxon>Sordariomycetes</taxon>
        <taxon>Hypocreomycetidae</taxon>
        <taxon>Glomerellales</taxon>
        <taxon>Plectosphaerellaceae</taxon>
        <taxon>Plectosphaerella</taxon>
    </lineage>
</organism>
<name>A0A8K0WXM7_9PEZI</name>
<keyword evidence="3" id="KW-1185">Reference proteome</keyword>
<sequence length="243" mass="27201">MLIHTWICSVRSRLVVGGDLLRSRRTQILVSMLGDQLPEAELILGNDLSPIQPSWSPPNVKFIVDDIEQDWVESQTYDYIHCRYMAGSIKDWPRLFKQIYDNLSPGGYVEFRESDNVLESEDGTLKDDNAIVKMMAGLMDACDKIGRNVNPAPSFEGWAEEAGFENVVKQVFKLPVGTWAKDKRLKECGLYAQQNFLEGVQGFTAQLFTGFLNVGVRAAARDNTVHALFNVVVVTAQKPGKGE</sequence>
<dbReference type="Pfam" id="PF13489">
    <property type="entry name" value="Methyltransf_23"/>
    <property type="match status" value="1"/>
</dbReference>